<keyword evidence="1" id="KW-0812">Transmembrane</keyword>
<evidence type="ECO:0000256" key="1">
    <source>
        <dbReference type="SAM" id="Phobius"/>
    </source>
</evidence>
<keyword evidence="1" id="KW-1133">Transmembrane helix</keyword>
<dbReference type="EMBL" id="AEAG01003206">
    <property type="protein sequence ID" value="EGH27016.1"/>
    <property type="molecule type" value="Genomic_DNA"/>
</dbReference>
<name>A0A656GLS4_PSEA0</name>
<dbReference type="Proteomes" id="UP000003465">
    <property type="component" value="Unassembled WGS sequence"/>
</dbReference>
<proteinExistence type="predicted"/>
<comment type="caution">
    <text evidence="2">The sequence shown here is derived from an EMBL/GenBank/DDBJ whole genome shotgun (WGS) entry which is preliminary data.</text>
</comment>
<keyword evidence="1" id="KW-0472">Membrane</keyword>
<feature type="transmembrane region" description="Helical" evidence="1">
    <location>
        <begin position="7"/>
        <end position="28"/>
    </location>
</feature>
<sequence>AQRTGGVMLLAVAILTFVLALVAVYKAMQVSGWV</sequence>
<protein>
    <submittedName>
        <fullName evidence="2">Uncharacterized protein</fullName>
    </submittedName>
</protein>
<evidence type="ECO:0000313" key="3">
    <source>
        <dbReference type="Proteomes" id="UP000003465"/>
    </source>
</evidence>
<reference evidence="2 3" key="1">
    <citation type="journal article" date="2011" name="PLoS Pathog.">
        <title>Dynamic evolution of pathogenicity revealed by sequencing and comparative genomics of 19 Pseudomonas syringae isolates.</title>
        <authorList>
            <person name="Baltrus D.A."/>
            <person name="Nishimura M.T."/>
            <person name="Romanchuk A."/>
            <person name="Chang J.H."/>
            <person name="Mukhtar M.S."/>
            <person name="Cherkis K."/>
            <person name="Roach J."/>
            <person name="Grant S.R."/>
            <person name="Jones C.D."/>
            <person name="Dangl J.L."/>
        </authorList>
    </citation>
    <scope>NUCLEOTIDE SEQUENCE [LARGE SCALE GENOMIC DNA]</scope>
    <source>
        <strain evidence="2 3">301020</strain>
    </source>
</reference>
<feature type="non-terminal residue" evidence="2">
    <location>
        <position position="1"/>
    </location>
</feature>
<gene>
    <name evidence="2" type="ORF">PSYMO_38233</name>
</gene>
<feature type="non-terminal residue" evidence="2">
    <location>
        <position position="34"/>
    </location>
</feature>
<organism evidence="2 3">
    <name type="scientific">Pseudomonas amygdali pv. mori str. 301020</name>
    <dbReference type="NCBI Taxonomy" id="629261"/>
    <lineage>
        <taxon>Bacteria</taxon>
        <taxon>Pseudomonadati</taxon>
        <taxon>Pseudomonadota</taxon>
        <taxon>Gammaproteobacteria</taxon>
        <taxon>Pseudomonadales</taxon>
        <taxon>Pseudomonadaceae</taxon>
        <taxon>Pseudomonas</taxon>
        <taxon>Pseudomonas amygdali</taxon>
    </lineage>
</organism>
<evidence type="ECO:0000313" key="2">
    <source>
        <dbReference type="EMBL" id="EGH27016.1"/>
    </source>
</evidence>
<accession>A0A656GLS4</accession>
<dbReference type="AlphaFoldDB" id="A0A656GLS4"/>